<comment type="caution">
    <text evidence="2">The sequence shown here is derived from an EMBL/GenBank/DDBJ whole genome shotgun (WGS) entry which is preliminary data.</text>
</comment>
<evidence type="ECO:0000313" key="3">
    <source>
        <dbReference type="Proteomes" id="UP000288805"/>
    </source>
</evidence>
<dbReference type="AlphaFoldDB" id="A0A438JWQ4"/>
<organism evidence="2 3">
    <name type="scientific">Vitis vinifera</name>
    <name type="common">Grape</name>
    <dbReference type="NCBI Taxonomy" id="29760"/>
    <lineage>
        <taxon>Eukaryota</taxon>
        <taxon>Viridiplantae</taxon>
        <taxon>Streptophyta</taxon>
        <taxon>Embryophyta</taxon>
        <taxon>Tracheophyta</taxon>
        <taxon>Spermatophyta</taxon>
        <taxon>Magnoliopsida</taxon>
        <taxon>eudicotyledons</taxon>
        <taxon>Gunneridae</taxon>
        <taxon>Pentapetalae</taxon>
        <taxon>rosids</taxon>
        <taxon>Vitales</taxon>
        <taxon>Vitaceae</taxon>
        <taxon>Viteae</taxon>
        <taxon>Vitis</taxon>
    </lineage>
</organism>
<feature type="region of interest" description="Disordered" evidence="1">
    <location>
        <begin position="87"/>
        <end position="108"/>
    </location>
</feature>
<evidence type="ECO:0000256" key="1">
    <source>
        <dbReference type="SAM" id="MobiDB-lite"/>
    </source>
</evidence>
<sequence>MPCALSQGDCLGVASLKLPCLGLQKATFIYLAWLDGLGNLAIAFDNTKAMIKTKIFGKEQDPIGWTKAKMKDFTEDRLEEDNDQALIPRTNGDRCTQEREDVSPLRSSISNSVPSIEAGGMSSSTSFRVKFLGQSMLLDTQAVKTILLEIPSLGRQDKC</sequence>
<protein>
    <submittedName>
        <fullName evidence="2">Uncharacterized protein</fullName>
    </submittedName>
</protein>
<feature type="compositionally biased region" description="Basic and acidic residues" evidence="1">
    <location>
        <begin position="91"/>
        <end position="103"/>
    </location>
</feature>
<reference evidence="2 3" key="1">
    <citation type="journal article" date="2018" name="PLoS Genet.">
        <title>Population sequencing reveals clonal diversity and ancestral inbreeding in the grapevine cultivar Chardonnay.</title>
        <authorList>
            <person name="Roach M.J."/>
            <person name="Johnson D.L."/>
            <person name="Bohlmann J."/>
            <person name="van Vuuren H.J."/>
            <person name="Jones S.J."/>
            <person name="Pretorius I.S."/>
            <person name="Schmidt S.A."/>
            <person name="Borneman A.R."/>
        </authorList>
    </citation>
    <scope>NUCLEOTIDE SEQUENCE [LARGE SCALE GENOMIC DNA]</scope>
    <source>
        <strain evidence="3">cv. Chardonnay</strain>
        <tissue evidence="2">Leaf</tissue>
    </source>
</reference>
<evidence type="ECO:0000313" key="2">
    <source>
        <dbReference type="EMBL" id="RVX13400.1"/>
    </source>
</evidence>
<accession>A0A438JWQ4</accession>
<dbReference type="EMBL" id="QGNW01000024">
    <property type="protein sequence ID" value="RVX13400.1"/>
    <property type="molecule type" value="Genomic_DNA"/>
</dbReference>
<dbReference type="Proteomes" id="UP000288805">
    <property type="component" value="Unassembled WGS sequence"/>
</dbReference>
<name>A0A438JWQ4_VITVI</name>
<gene>
    <name evidence="2" type="ORF">CK203_021142</name>
</gene>
<proteinExistence type="predicted"/>